<reference evidence="7 8" key="1">
    <citation type="submission" date="2016-07" db="EMBL/GenBank/DDBJ databases">
        <title>Comparative genomics of the Campylobacter concisus group.</title>
        <authorList>
            <person name="Miller W.G."/>
            <person name="Yee E."/>
            <person name="Chapman M.H."/>
            <person name="Huynh S."/>
            <person name="Bono J.L."/>
            <person name="On S.L.W."/>
            <person name="StLeger J."/>
            <person name="Foster G."/>
            <person name="Parker C.T."/>
        </authorList>
    </citation>
    <scope>NUCLEOTIDE SEQUENCE [LARGE SCALE GENOMIC DNA]</scope>
    <source>
        <strain evidence="7 8">ATCC 33238</strain>
    </source>
</reference>
<dbReference type="GO" id="GO:0009055">
    <property type="term" value="F:electron transfer activity"/>
    <property type="evidence" value="ECO:0007669"/>
    <property type="project" value="InterPro"/>
</dbReference>
<feature type="binding site" evidence="5">
    <location>
        <begin position="222"/>
        <end position="223"/>
    </location>
    <ligand>
        <name>FAD</name>
        <dbReference type="ChEBI" id="CHEBI:57692"/>
    </ligand>
</feature>
<evidence type="ECO:0000313" key="7">
    <source>
        <dbReference type="EMBL" id="QCD47476.1"/>
    </source>
</evidence>
<dbReference type="SUPFAM" id="SSF52467">
    <property type="entry name" value="DHS-like NAD/FAD-binding domain"/>
    <property type="match status" value="1"/>
</dbReference>
<dbReference type="KEGG" id="crx:CRECT_1856"/>
<accession>A0A6G5QPU3</accession>
<dbReference type="RefSeq" id="WP_004318602.1">
    <property type="nucleotide sequence ID" value="NZ_CP012543.1"/>
</dbReference>
<feature type="binding site" evidence="5">
    <location>
        <begin position="254"/>
        <end position="261"/>
    </location>
    <ligand>
        <name>FAD</name>
        <dbReference type="ChEBI" id="CHEBI:57692"/>
    </ligand>
</feature>
<dbReference type="Gene3D" id="3.40.50.620">
    <property type="entry name" value="HUPs"/>
    <property type="match status" value="1"/>
</dbReference>
<comment type="cofactor">
    <cofactor evidence="5">
        <name>FAD</name>
        <dbReference type="ChEBI" id="CHEBI:57692"/>
    </cofactor>
    <text evidence="5">Binds 1 FAD per dimer.</text>
</comment>
<organism evidence="7 8">
    <name type="scientific">Campylobacter rectus</name>
    <name type="common">Wolinella recta</name>
    <dbReference type="NCBI Taxonomy" id="203"/>
    <lineage>
        <taxon>Bacteria</taxon>
        <taxon>Pseudomonadati</taxon>
        <taxon>Campylobacterota</taxon>
        <taxon>Epsilonproteobacteria</taxon>
        <taxon>Campylobacterales</taxon>
        <taxon>Campylobacteraceae</taxon>
        <taxon>Campylobacter</taxon>
    </lineage>
</organism>
<keyword evidence="3" id="KW-0285">Flavoprotein</keyword>
<dbReference type="AlphaFoldDB" id="A0A6G5QPU3"/>
<evidence type="ECO:0000256" key="5">
    <source>
        <dbReference type="PIRSR" id="PIRSR000089-1"/>
    </source>
</evidence>
<evidence type="ECO:0000313" key="8">
    <source>
        <dbReference type="Proteomes" id="UP000502377"/>
    </source>
</evidence>
<comment type="similarity">
    <text evidence="1">Belongs to the ETF alpha-subunit/FixB family.</text>
</comment>
<dbReference type="Pfam" id="PF01012">
    <property type="entry name" value="ETF"/>
    <property type="match status" value="1"/>
</dbReference>
<dbReference type="PANTHER" id="PTHR43153">
    <property type="entry name" value="ELECTRON TRANSFER FLAVOPROTEIN ALPHA"/>
    <property type="match status" value="1"/>
</dbReference>
<dbReference type="InterPro" id="IPR014731">
    <property type="entry name" value="ETF_asu_C"/>
</dbReference>
<feature type="binding site" evidence="5">
    <location>
        <position position="197"/>
    </location>
    <ligand>
        <name>FAD</name>
        <dbReference type="ChEBI" id="CHEBI:57692"/>
    </ligand>
</feature>
<evidence type="ECO:0000256" key="1">
    <source>
        <dbReference type="ARBA" id="ARBA00005817"/>
    </source>
</evidence>
<gene>
    <name evidence="7" type="ORF">CRECT_1856</name>
</gene>
<dbReference type="SUPFAM" id="SSF52402">
    <property type="entry name" value="Adenine nucleotide alpha hydrolases-like"/>
    <property type="match status" value="1"/>
</dbReference>
<feature type="domain" description="Electron transfer flavoprotein alpha/beta-subunit N-terminal" evidence="6">
    <location>
        <begin position="7"/>
        <end position="177"/>
    </location>
</feature>
<dbReference type="PANTHER" id="PTHR43153:SF1">
    <property type="entry name" value="ELECTRON TRANSFER FLAVOPROTEIN SUBUNIT ALPHA, MITOCHONDRIAL"/>
    <property type="match status" value="1"/>
</dbReference>
<proteinExistence type="inferred from homology"/>
<dbReference type="FunFam" id="3.40.50.1220:FF:000004">
    <property type="entry name" value="Electron transfer flavoprotein"/>
    <property type="match status" value="1"/>
</dbReference>
<name>A0A6G5QPU3_CAMRE</name>
<dbReference type="InterPro" id="IPR014730">
    <property type="entry name" value="ETF_a/b_N"/>
</dbReference>
<dbReference type="InterPro" id="IPR014729">
    <property type="entry name" value="Rossmann-like_a/b/a_fold"/>
</dbReference>
<evidence type="ECO:0000256" key="3">
    <source>
        <dbReference type="ARBA" id="ARBA00022630"/>
    </source>
</evidence>
<dbReference type="Pfam" id="PF00766">
    <property type="entry name" value="ETF_alpha"/>
    <property type="match status" value="1"/>
</dbReference>
<dbReference type="GO" id="GO:0050660">
    <property type="term" value="F:flavin adenine dinucleotide binding"/>
    <property type="evidence" value="ECO:0007669"/>
    <property type="project" value="InterPro"/>
</dbReference>
<keyword evidence="5" id="KW-0274">FAD</keyword>
<dbReference type="PIRSF" id="PIRSF000089">
    <property type="entry name" value="Electra_flavoP_a"/>
    <property type="match status" value="1"/>
</dbReference>
<dbReference type="InterPro" id="IPR029035">
    <property type="entry name" value="DHS-like_NAD/FAD-binding_dom"/>
</dbReference>
<evidence type="ECO:0000256" key="2">
    <source>
        <dbReference type="ARBA" id="ARBA00022448"/>
    </source>
</evidence>
<dbReference type="InterPro" id="IPR001308">
    <property type="entry name" value="ETF_a/FixB"/>
</dbReference>
<dbReference type="SMART" id="SM00893">
    <property type="entry name" value="ETF"/>
    <property type="match status" value="1"/>
</dbReference>
<protein>
    <submittedName>
        <fullName evidence="7">Electron transfer flavoprotein FixB</fullName>
    </submittedName>
</protein>
<evidence type="ECO:0000256" key="4">
    <source>
        <dbReference type="ARBA" id="ARBA00022982"/>
    </source>
</evidence>
<feature type="binding site" evidence="5">
    <location>
        <position position="275"/>
    </location>
    <ligand>
        <name>FAD</name>
        <dbReference type="ChEBI" id="CHEBI:57692"/>
    </ligand>
</feature>
<dbReference type="Gene3D" id="3.40.50.1220">
    <property type="entry name" value="TPP-binding domain"/>
    <property type="match status" value="1"/>
</dbReference>
<dbReference type="EMBL" id="CP012543">
    <property type="protein sequence ID" value="QCD47476.1"/>
    <property type="molecule type" value="Genomic_DNA"/>
</dbReference>
<keyword evidence="4" id="KW-0249">Electron transport</keyword>
<dbReference type="Proteomes" id="UP000502377">
    <property type="component" value="Chromosome"/>
</dbReference>
<sequence length="306" mass="32403">MSKVSNVWVFSDAANRLEEVMGGAKELGEKVICFVMNAEDAKKAFALGADEALVAKEGELAENLIPSFAKALSGQNGIVLMPNSRRCKAVAAMLGAKLNAGVCTEVNEVSVEGGVVCKRMMYGGLAVGSEKIASSIAIIVANSGAFAPAQANSASDKEPKALEFVEPKSAIKCLNKLPKQSSSVDLNKAKRIVAVGRGIAKEEDLAMARALCEALGAELGCSRPIAESEKWMEHERYIGISSVMPKPEIYISIGISGQIQHMVGVKDAGKIIVINKDKNAPIFDYADYGIVGDLYKVIPALVNTLK</sequence>
<dbReference type="GO" id="GO:0033539">
    <property type="term" value="P:fatty acid beta-oxidation using acyl-CoA dehydrogenase"/>
    <property type="evidence" value="ECO:0007669"/>
    <property type="project" value="TreeGrafter"/>
</dbReference>
<keyword evidence="2" id="KW-0813">Transport</keyword>
<evidence type="ECO:0000259" key="6">
    <source>
        <dbReference type="SMART" id="SM00893"/>
    </source>
</evidence>